<dbReference type="PANTHER" id="PTHR10075">
    <property type="entry name" value="BASIGIN RELATED"/>
    <property type="match status" value="1"/>
</dbReference>
<dbReference type="InterPro" id="IPR013783">
    <property type="entry name" value="Ig-like_fold"/>
</dbReference>
<dbReference type="SMART" id="SM00408">
    <property type="entry name" value="IGc2"/>
    <property type="match status" value="9"/>
</dbReference>
<dbReference type="Proteomes" id="UP000694941">
    <property type="component" value="Unplaced"/>
</dbReference>
<feature type="domain" description="Ig-like" evidence="12">
    <location>
        <begin position="628"/>
        <end position="719"/>
    </location>
</feature>
<feature type="domain" description="Ig-like" evidence="12">
    <location>
        <begin position="1323"/>
        <end position="1410"/>
    </location>
</feature>
<dbReference type="InterPro" id="IPR003961">
    <property type="entry name" value="FN3_dom"/>
</dbReference>
<evidence type="ECO:0000256" key="11">
    <source>
        <dbReference type="SAM" id="Phobius"/>
    </source>
</evidence>
<feature type="domain" description="Fibronectin type-III" evidence="13">
    <location>
        <begin position="1126"/>
        <end position="1223"/>
    </location>
</feature>
<feature type="domain" description="Ig-like" evidence="12">
    <location>
        <begin position="822"/>
        <end position="914"/>
    </location>
</feature>
<evidence type="ECO:0000256" key="8">
    <source>
        <dbReference type="ARBA" id="ARBA00023157"/>
    </source>
</evidence>
<dbReference type="Pfam" id="PF07679">
    <property type="entry name" value="I-set"/>
    <property type="match status" value="3"/>
</dbReference>
<dbReference type="CDD" id="cd20956">
    <property type="entry name" value="IgI_4_Dscam"/>
    <property type="match status" value="1"/>
</dbReference>
<feature type="domain" description="Ig-like" evidence="12">
    <location>
        <begin position="537"/>
        <end position="623"/>
    </location>
</feature>
<keyword evidence="5" id="KW-0130">Cell adhesion</keyword>
<evidence type="ECO:0000256" key="2">
    <source>
        <dbReference type="ARBA" id="ARBA00022692"/>
    </source>
</evidence>
<dbReference type="Pfam" id="PF13927">
    <property type="entry name" value="Ig_3"/>
    <property type="match status" value="5"/>
</dbReference>
<organism evidence="14 15">
    <name type="scientific">Limulus polyphemus</name>
    <name type="common">Atlantic horseshoe crab</name>
    <dbReference type="NCBI Taxonomy" id="6850"/>
    <lineage>
        <taxon>Eukaryota</taxon>
        <taxon>Metazoa</taxon>
        <taxon>Ecdysozoa</taxon>
        <taxon>Arthropoda</taxon>
        <taxon>Chelicerata</taxon>
        <taxon>Merostomata</taxon>
        <taxon>Xiphosura</taxon>
        <taxon>Limulidae</taxon>
        <taxon>Limulus</taxon>
    </lineage>
</organism>
<feature type="domain" description="Fibronectin type-III" evidence="13">
    <location>
        <begin position="1378"/>
        <end position="1474"/>
    </location>
</feature>
<evidence type="ECO:0000256" key="3">
    <source>
        <dbReference type="ARBA" id="ARBA00022729"/>
    </source>
</evidence>
<dbReference type="Gene3D" id="2.60.40.10">
    <property type="entry name" value="Immunoglobulins"/>
    <property type="match status" value="16"/>
</dbReference>
<dbReference type="InterPro" id="IPR003598">
    <property type="entry name" value="Ig_sub2"/>
</dbReference>
<dbReference type="InterPro" id="IPR036116">
    <property type="entry name" value="FN3_sf"/>
</dbReference>
<dbReference type="Pfam" id="PF25059">
    <property type="entry name" value="FN3_DSCAM-DSCAML_C"/>
    <property type="match status" value="1"/>
</dbReference>
<dbReference type="InterPro" id="IPR036179">
    <property type="entry name" value="Ig-like_dom_sf"/>
</dbReference>
<dbReference type="SUPFAM" id="SSF48726">
    <property type="entry name" value="Immunoglobulin"/>
    <property type="match status" value="10"/>
</dbReference>
<dbReference type="SMART" id="SM00060">
    <property type="entry name" value="FN3"/>
    <property type="match status" value="6"/>
</dbReference>
<dbReference type="PROSITE" id="PS50835">
    <property type="entry name" value="IG_LIKE"/>
    <property type="match status" value="10"/>
</dbReference>
<evidence type="ECO:0000256" key="10">
    <source>
        <dbReference type="SAM" id="MobiDB-lite"/>
    </source>
</evidence>
<reference evidence="15" key="1">
    <citation type="submission" date="2025-08" db="UniProtKB">
        <authorList>
            <consortium name="RefSeq"/>
        </authorList>
    </citation>
    <scope>IDENTIFICATION</scope>
    <source>
        <tissue evidence="15">Muscle</tissue>
    </source>
</reference>
<dbReference type="GeneID" id="111086230"/>
<comment type="subcellular location">
    <subcellularLocation>
        <location evidence="1">Membrane</location>
        <topology evidence="1">Single-pass membrane protein</topology>
    </subcellularLocation>
</comment>
<dbReference type="CDD" id="cd00063">
    <property type="entry name" value="FN3"/>
    <property type="match status" value="6"/>
</dbReference>
<feature type="domain" description="Ig-like" evidence="12">
    <location>
        <begin position="46"/>
        <end position="139"/>
    </location>
</feature>
<evidence type="ECO:0000256" key="5">
    <source>
        <dbReference type="ARBA" id="ARBA00022889"/>
    </source>
</evidence>
<feature type="domain" description="Ig-like" evidence="12">
    <location>
        <begin position="146"/>
        <end position="237"/>
    </location>
</feature>
<keyword evidence="8" id="KW-1015">Disulfide bond</keyword>
<feature type="domain" description="Ig-like" evidence="12">
    <location>
        <begin position="254"/>
        <end position="342"/>
    </location>
</feature>
<feature type="domain" description="Fibronectin type-III" evidence="13">
    <location>
        <begin position="1478"/>
        <end position="1569"/>
    </location>
</feature>
<keyword evidence="6 11" id="KW-1133">Transmembrane helix</keyword>
<evidence type="ECO:0000313" key="15">
    <source>
        <dbReference type="RefSeq" id="XP_022243948.1"/>
    </source>
</evidence>
<feature type="transmembrane region" description="Helical" evidence="11">
    <location>
        <begin position="1592"/>
        <end position="1615"/>
    </location>
</feature>
<dbReference type="SMART" id="SM00409">
    <property type="entry name" value="IG"/>
    <property type="match status" value="10"/>
</dbReference>
<keyword evidence="2 11" id="KW-0812">Transmembrane</keyword>
<protein>
    <submittedName>
        <fullName evidence="15">Down syndrome cell adhesion molecule-like protein Dscam2 isoform X1</fullName>
    </submittedName>
</protein>
<evidence type="ECO:0000256" key="7">
    <source>
        <dbReference type="ARBA" id="ARBA00023136"/>
    </source>
</evidence>
<feature type="domain" description="Fibronectin type-III" evidence="13">
    <location>
        <begin position="923"/>
        <end position="1016"/>
    </location>
</feature>
<feature type="domain" description="Ig-like" evidence="12">
    <location>
        <begin position="346"/>
        <end position="433"/>
    </location>
</feature>
<dbReference type="PROSITE" id="PS50853">
    <property type="entry name" value="FN3"/>
    <property type="match status" value="6"/>
</dbReference>
<dbReference type="InterPro" id="IPR007110">
    <property type="entry name" value="Ig-like_dom"/>
</dbReference>
<feature type="domain" description="Ig-like" evidence="12">
    <location>
        <begin position="439"/>
        <end position="532"/>
    </location>
</feature>
<dbReference type="InterPro" id="IPR056754">
    <property type="entry name" value="DSCAM/DSCAML_C"/>
</dbReference>
<dbReference type="SUPFAM" id="SSF49265">
    <property type="entry name" value="Fibronectin type III"/>
    <property type="match status" value="3"/>
</dbReference>
<proteinExistence type="predicted"/>
<evidence type="ECO:0000259" key="13">
    <source>
        <dbReference type="PROSITE" id="PS50853"/>
    </source>
</evidence>
<evidence type="ECO:0000313" key="14">
    <source>
        <dbReference type="Proteomes" id="UP000694941"/>
    </source>
</evidence>
<evidence type="ECO:0000259" key="12">
    <source>
        <dbReference type="PROSITE" id="PS50835"/>
    </source>
</evidence>
<keyword evidence="14" id="KW-1185">Reference proteome</keyword>
<dbReference type="RefSeq" id="XP_022243948.1">
    <property type="nucleotide sequence ID" value="XM_022388240.1"/>
</dbReference>
<keyword evidence="9" id="KW-0393">Immunoglobulin domain</keyword>
<keyword evidence="4" id="KW-0677">Repeat</keyword>
<evidence type="ECO:0000256" key="9">
    <source>
        <dbReference type="ARBA" id="ARBA00023319"/>
    </source>
</evidence>
<gene>
    <name evidence="15" type="primary">LOC111086230</name>
</gene>
<feature type="region of interest" description="Disordered" evidence="10">
    <location>
        <begin position="1824"/>
        <end position="1851"/>
    </location>
</feature>
<evidence type="ECO:0000256" key="1">
    <source>
        <dbReference type="ARBA" id="ARBA00004167"/>
    </source>
</evidence>
<dbReference type="PANTHER" id="PTHR10075:SF100">
    <property type="entry name" value="FASCICLIN-2"/>
    <property type="match status" value="1"/>
</dbReference>
<evidence type="ECO:0000256" key="6">
    <source>
        <dbReference type="ARBA" id="ARBA00022989"/>
    </source>
</evidence>
<dbReference type="Pfam" id="PF00041">
    <property type="entry name" value="fn3"/>
    <property type="match status" value="4"/>
</dbReference>
<sequence length="1851" mass="206578">MLTYSSGSSILFRFTSKMLLSTMTIWLLLFSRLQTGDATFSEYSAPTISFEPPSSVTFLNSSGMSLRCSATGNPNPDIYWVLTDGTEAIDVPGLRISLSNGTLVFPPFRSESFRQDIHSLAYRCVASNSLGKVGSRDIQVKAVLKPDYEVQTKDEIVIRGNTAILYCHLPKYVKEYVTVTSWEREDGMTIVSNVASGGRYSVLANGELHIRDTMMNDGFHFYRCHTRHALSGEGRFSMTRGRLIVIDAKERQAPKLSSTRTSIHVQEGEPAELTCAAQAFPLPGYKWYKNEGGRPISVDLDGRVSQVSGSLYFRRTYFQDTGSYVCVVTNSVGEQRMDSTLSVTVPLQAFIGPKRLLVDAGSSVTLTCNVTGYPIETIYWMKNQRHLAVGNNRVRVLSRHTLHLTSVKREDKGVYQCYSRNKDSSTQASVELMLGETLPAFLDSFNEQIIQPGPGVSLRCIASGTPLPQVTWSVDGFPVQDDERVRVGDFVSRSGDVVSHVNITDTHVEDGGLYTCTAKNEVGKIQNSARLNVYGLPSVKTLKDRSVVAGENLLIHCRVAGYPIEEVTWDKGGKRLPTNKRQRLFRNASLAISNIQKVEDEGIYSCTARNRDGATAMGSVKVTVQVKPVILPFNFPREIQEGMKIRLFCTVATGDPPFQLSWYKDSQPLLPERDDVIINIPGEDYSSLIIESARPDHNGRYTCNAKNAVSSVNYTATLVVRVPPRWRIKPSDLSVVVGRSVTLHCQAEGYPQPQIVWERKAGSKVNGYQHISTSYHHQVFENGSLTIEGVTEQDAGLYLCQATNGIGPELSTVVNLSVHFAPQFHTKFRTQMAQKGESFVINCHVTGDLPIFIDWLRDQHPLDVDLESRIEIRQHAENRGMKSQLQIFSASRSDSSLYTCRASNNYGSDETNIQLIIQEPPDSPREIKLLETGSREVAITWSPPFSGNSLIVNYTIQWRSKGVSTIWETHTVLANETSFRIHNLYPAQTYEVRMLARNVIGTSQPGNIFMFSTEEEIPESPPEDVRVEAIKPQSLHVSWKALPYGLSNGIIQGYYIGYKITNTTNSFQYKTVKNESSVVSRIECELRGLEKYTSYTVVVQAFNRKGAGPRSDPVIGRTQEDVPSSPPQQSACIPMTSQSMKVTWQTPPLESLNGVLKGYKIIFVRNDDFTGPQTNEITVGGDKASGILHKLEKFCNYSITILAFTRQGNGKPSEPILCTTLEDVPGPPADIKAMPMLPDAILISWRPPLNPNGIIRKYTLYQRTSTGTRKNTIKMTLPPSQRHYKAQKLPRNWRFEFWVTASTAEGESEATRVLSQTTSDSVPARIASFSEHVLVTRGSSLVLPCQAVGIPAPKKKWSFRGRPVVEGGHRVRILVNGSLYIPNIQDNDFGNYTCHVENSYGADEISFAITVRGYLLSYRREYGSWEEMEIPPDRQTATIKNLHCGTRYLLRIAAVSQITAGEYSKPIYGRTEGKAPQAPAKGTFIRANSTYMILYKEAWNNGRCPIRSFIIRYKRFFATDWTLVNNDAKSYVMIRDLSPGTWYKVWVTSHNEAGSTVAEYDVATLTLNGATVAPVFFESSRAPANLWEDLNIIIPIVAAVVALSVVLGVAICVCLKKRQNEEIYERRGGNSNSFALVPPSGPKKYSDTVQHQDTPIYQSVPKSQTHLPEPTSASEHLIHDCQRQYYDDELAPYATFRLPGCDSDTESSQGTVRELQTFGNQYERSFPDPSAQQEDPTWQNVKIGSHPKRLGYRIFDVTDAQKLPASSFWEEHQNPEDSVVQVFTKTLKQLSKSNEPSRLSTDLENGSGIEEKYLLVTKNLETSSGGKNLASGDSHWRNLGNGQGEKSRMYF</sequence>
<name>A0ABM1SJZ2_LIMPO</name>
<keyword evidence="3" id="KW-0732">Signal</keyword>
<dbReference type="InterPro" id="IPR003599">
    <property type="entry name" value="Ig_sub"/>
</dbReference>
<keyword evidence="7 11" id="KW-0472">Membrane</keyword>
<accession>A0ABM1SJZ2</accession>
<feature type="domain" description="Fibronectin type-III" evidence="13">
    <location>
        <begin position="1021"/>
        <end position="1121"/>
    </location>
</feature>
<feature type="domain" description="Ig-like" evidence="12">
    <location>
        <begin position="724"/>
        <end position="817"/>
    </location>
</feature>
<dbReference type="InterPro" id="IPR013098">
    <property type="entry name" value="Ig_I-set"/>
</dbReference>
<evidence type="ECO:0000256" key="4">
    <source>
        <dbReference type="ARBA" id="ARBA00022737"/>
    </source>
</evidence>
<feature type="region of interest" description="Disordered" evidence="10">
    <location>
        <begin position="1629"/>
        <end position="1650"/>
    </location>
</feature>
<feature type="domain" description="Fibronectin type-III" evidence="13">
    <location>
        <begin position="1227"/>
        <end position="1321"/>
    </location>
</feature>